<accession>A0A915HXF7</accession>
<organism evidence="1 2">
    <name type="scientific">Romanomermis culicivorax</name>
    <name type="common">Nematode worm</name>
    <dbReference type="NCBI Taxonomy" id="13658"/>
    <lineage>
        <taxon>Eukaryota</taxon>
        <taxon>Metazoa</taxon>
        <taxon>Ecdysozoa</taxon>
        <taxon>Nematoda</taxon>
        <taxon>Enoplea</taxon>
        <taxon>Dorylaimia</taxon>
        <taxon>Mermithida</taxon>
        <taxon>Mermithoidea</taxon>
        <taxon>Mermithidae</taxon>
        <taxon>Romanomermis</taxon>
    </lineage>
</organism>
<sequence length="133" mass="15186">MLPGGLGAINNGNYFYDPNLFGTPVHLLQIPTSVMQSIRSSMMQRQENFCRFTQDGKTSNDLIKCLSNQRDRSFVGEKDIDVGWACRTCNTVFQADNLFTNHQQMVCQSKTSAFKLIQIHYECRKCKQCFGTQ</sequence>
<name>A0A915HXF7_ROMCU</name>
<protein>
    <submittedName>
        <fullName evidence="2">Zinc finger protein</fullName>
    </submittedName>
</protein>
<dbReference type="AlphaFoldDB" id="A0A915HXF7"/>
<dbReference type="WBParaSite" id="nRc.2.0.1.t06500-RA">
    <property type="protein sequence ID" value="nRc.2.0.1.t06500-RA"/>
    <property type="gene ID" value="nRc.2.0.1.g06500"/>
</dbReference>
<keyword evidence="1" id="KW-1185">Reference proteome</keyword>
<dbReference type="Proteomes" id="UP000887565">
    <property type="component" value="Unplaced"/>
</dbReference>
<evidence type="ECO:0000313" key="1">
    <source>
        <dbReference type="Proteomes" id="UP000887565"/>
    </source>
</evidence>
<proteinExistence type="predicted"/>
<reference evidence="2" key="1">
    <citation type="submission" date="2022-11" db="UniProtKB">
        <authorList>
            <consortium name="WormBaseParasite"/>
        </authorList>
    </citation>
    <scope>IDENTIFICATION</scope>
</reference>
<evidence type="ECO:0000313" key="2">
    <source>
        <dbReference type="WBParaSite" id="nRc.2.0.1.t06500-RA"/>
    </source>
</evidence>